<evidence type="ECO:0000313" key="3">
    <source>
        <dbReference type="Proteomes" id="UP000323454"/>
    </source>
</evidence>
<feature type="region of interest" description="Disordered" evidence="1">
    <location>
        <begin position="136"/>
        <end position="214"/>
    </location>
</feature>
<sequence>MRGLWRRLPHGPRPSPAHWPIGNRQPGVRLLPDVLRRWRVSVECIVWALRDAPIPRDRRDAPSLALTLVGLANHASPDGTDAFPAVSTLMRYTRLSESTVRRALDTLHELGLITPSDPAVIVAKIKRADRRPQGWNLAVHKRYPQNDDRVSPRHPADQHGVSTPSDGVSTRTERGVTVTPETSLNRPENRPSRERAPKGARTAGMPPVCGRCDARESDPITARVIWLDADHTRSQRCPRCHPHATTGTVGGGQR</sequence>
<gene>
    <name evidence="2" type="ORF">F0L68_00135</name>
</gene>
<dbReference type="EMBL" id="VUOB01000001">
    <property type="protein sequence ID" value="KAA2266984.1"/>
    <property type="molecule type" value="Genomic_DNA"/>
</dbReference>
<dbReference type="OrthoDB" id="3692312at2"/>
<protein>
    <submittedName>
        <fullName evidence="2">Helix-turn-helix domain-containing protein</fullName>
    </submittedName>
</protein>
<comment type="caution">
    <text evidence="2">The sequence shown here is derived from an EMBL/GenBank/DDBJ whole genome shotgun (WGS) entry which is preliminary data.</text>
</comment>
<feature type="compositionally biased region" description="Basic residues" evidence="1">
    <location>
        <begin position="1"/>
        <end position="10"/>
    </location>
</feature>
<reference evidence="2 3" key="1">
    <citation type="submission" date="2019-09" db="EMBL/GenBank/DDBJ databases">
        <title>Goodfellowia gen. nov., a new genus of the Pseudonocardineae related to Actinoalloteichus, containing Goodfellowia coeruleoviolacea gen. nov., comb. nov. gen. nov., comb. nov.</title>
        <authorList>
            <person name="Labeda D."/>
        </authorList>
    </citation>
    <scope>NUCLEOTIDE SEQUENCE [LARGE SCALE GENOMIC DNA]</scope>
    <source>
        <strain evidence="2 3">AN110305</strain>
    </source>
</reference>
<dbReference type="InterPro" id="IPR036390">
    <property type="entry name" value="WH_DNA-bd_sf"/>
</dbReference>
<dbReference type="Proteomes" id="UP000323454">
    <property type="component" value="Unassembled WGS sequence"/>
</dbReference>
<feature type="compositionally biased region" description="Polar residues" evidence="1">
    <location>
        <begin position="160"/>
        <end position="170"/>
    </location>
</feature>
<feature type="compositionally biased region" description="Basic and acidic residues" evidence="1">
    <location>
        <begin position="187"/>
        <end position="197"/>
    </location>
</feature>
<dbReference type="SUPFAM" id="SSF46785">
    <property type="entry name" value="Winged helix' DNA-binding domain"/>
    <property type="match status" value="1"/>
</dbReference>
<accession>A0A5B2XWB6</accession>
<name>A0A5B2XWB6_9PSEU</name>
<evidence type="ECO:0000313" key="2">
    <source>
        <dbReference type="EMBL" id="KAA2266984.1"/>
    </source>
</evidence>
<proteinExistence type="predicted"/>
<dbReference type="AlphaFoldDB" id="A0A5B2XWB6"/>
<evidence type="ECO:0000256" key="1">
    <source>
        <dbReference type="SAM" id="MobiDB-lite"/>
    </source>
</evidence>
<feature type="compositionally biased region" description="Basic and acidic residues" evidence="1">
    <location>
        <begin position="144"/>
        <end position="157"/>
    </location>
</feature>
<feature type="region of interest" description="Disordered" evidence="1">
    <location>
        <begin position="1"/>
        <end position="22"/>
    </location>
</feature>
<keyword evidence="3" id="KW-1185">Reference proteome</keyword>
<dbReference type="Pfam" id="PF13730">
    <property type="entry name" value="HTH_36"/>
    <property type="match status" value="1"/>
</dbReference>
<reference evidence="2 3" key="2">
    <citation type="submission" date="2019-09" db="EMBL/GenBank/DDBJ databases">
        <authorList>
            <person name="Jin C."/>
        </authorList>
    </citation>
    <scope>NUCLEOTIDE SEQUENCE [LARGE SCALE GENOMIC DNA]</scope>
    <source>
        <strain evidence="2 3">AN110305</strain>
    </source>
</reference>
<organism evidence="2 3">
    <name type="scientific">Solihabitans fulvus</name>
    <dbReference type="NCBI Taxonomy" id="1892852"/>
    <lineage>
        <taxon>Bacteria</taxon>
        <taxon>Bacillati</taxon>
        <taxon>Actinomycetota</taxon>
        <taxon>Actinomycetes</taxon>
        <taxon>Pseudonocardiales</taxon>
        <taxon>Pseudonocardiaceae</taxon>
        <taxon>Solihabitans</taxon>
    </lineage>
</organism>